<organism evidence="1 2">
    <name type="scientific">Candidatus Shapirobacteria bacterium CG11_big_fil_rev_8_21_14_0_20_40_12</name>
    <dbReference type="NCBI Taxonomy" id="1974889"/>
    <lineage>
        <taxon>Bacteria</taxon>
        <taxon>Candidatus Shapironibacteriota</taxon>
    </lineage>
</organism>
<accession>A0A2H0KHH2</accession>
<dbReference type="Proteomes" id="UP000231371">
    <property type="component" value="Unassembled WGS sequence"/>
</dbReference>
<evidence type="ECO:0000313" key="1">
    <source>
        <dbReference type="EMBL" id="PIQ69834.1"/>
    </source>
</evidence>
<protein>
    <submittedName>
        <fullName evidence="1">Uncharacterized protein</fullName>
    </submittedName>
</protein>
<sequence>MGNTWVTDLWHFLNDDGSLADMPRPAFNLATYFGRIVRAVTTRNKDTLVTGVRCRRRLGRRQCSGEIIAFVDEQRASAIDWSCQVCKDNGFISGWQGTIWDWSVRA</sequence>
<name>A0A2H0KHH2_9BACT</name>
<evidence type="ECO:0000313" key="2">
    <source>
        <dbReference type="Proteomes" id="UP000231371"/>
    </source>
</evidence>
<gene>
    <name evidence="1" type="ORF">COV89_03735</name>
</gene>
<dbReference type="EMBL" id="PCVI01000060">
    <property type="protein sequence ID" value="PIQ69834.1"/>
    <property type="molecule type" value="Genomic_DNA"/>
</dbReference>
<dbReference type="AlphaFoldDB" id="A0A2H0KHH2"/>
<reference evidence="1 2" key="1">
    <citation type="submission" date="2017-09" db="EMBL/GenBank/DDBJ databases">
        <title>Depth-based differentiation of microbial function through sediment-hosted aquifers and enrichment of novel symbionts in the deep terrestrial subsurface.</title>
        <authorList>
            <person name="Probst A.J."/>
            <person name="Ladd B."/>
            <person name="Jarett J.K."/>
            <person name="Geller-Mcgrath D.E."/>
            <person name="Sieber C.M."/>
            <person name="Emerson J.B."/>
            <person name="Anantharaman K."/>
            <person name="Thomas B.C."/>
            <person name="Malmstrom R."/>
            <person name="Stieglmeier M."/>
            <person name="Klingl A."/>
            <person name="Woyke T."/>
            <person name="Ryan C.M."/>
            <person name="Banfield J.F."/>
        </authorList>
    </citation>
    <scope>NUCLEOTIDE SEQUENCE [LARGE SCALE GENOMIC DNA]</scope>
    <source>
        <strain evidence="1">CG11_big_fil_rev_8_21_14_0_20_40_12</strain>
    </source>
</reference>
<proteinExistence type="predicted"/>
<comment type="caution">
    <text evidence="1">The sequence shown here is derived from an EMBL/GenBank/DDBJ whole genome shotgun (WGS) entry which is preliminary data.</text>
</comment>